<dbReference type="Pfam" id="PF16584">
    <property type="entry name" value="LolA_2"/>
    <property type="match status" value="1"/>
</dbReference>
<dbReference type="HOGENOM" id="CLU_105362_1_0_10"/>
<dbReference type="PANTHER" id="PTHR35869:SF1">
    <property type="entry name" value="OUTER-MEMBRANE LIPOPROTEIN CARRIER PROTEIN"/>
    <property type="match status" value="1"/>
</dbReference>
<accession>K0X057</accession>
<dbReference type="AlphaFoldDB" id="K0X057"/>
<keyword evidence="1 2" id="KW-0732">Signal</keyword>
<keyword evidence="4" id="KW-1185">Reference proteome</keyword>
<evidence type="ECO:0008006" key="5">
    <source>
        <dbReference type="Google" id="ProtNLM"/>
    </source>
</evidence>
<dbReference type="InterPro" id="IPR004564">
    <property type="entry name" value="OM_lipoprot_carrier_LolA-like"/>
</dbReference>
<comment type="caution">
    <text evidence="3">The sequence shown here is derived from an EMBL/GenBank/DDBJ whole genome shotgun (WGS) entry which is preliminary data.</text>
</comment>
<name>K0X057_9BACT</name>
<dbReference type="STRING" id="742726.HMPREF9448_01314"/>
<dbReference type="Gene3D" id="2.50.20.10">
    <property type="entry name" value="Lipoprotein localisation LolA/LolB/LppX"/>
    <property type="match status" value="1"/>
</dbReference>
<protein>
    <recommendedName>
        <fullName evidence="5">Outer membrane lipoprotein carrier protein LolA</fullName>
    </recommendedName>
</protein>
<feature type="signal peptide" evidence="2">
    <location>
        <begin position="1"/>
        <end position="24"/>
    </location>
</feature>
<dbReference type="eggNOG" id="COG2834">
    <property type="taxonomic scope" value="Bacteria"/>
</dbReference>
<reference evidence="3 4" key="1">
    <citation type="submission" date="2012-08" db="EMBL/GenBank/DDBJ databases">
        <title>The Genome Sequence of Barnesiella intestinihominis YIT 11860.</title>
        <authorList>
            <consortium name="The Broad Institute Genome Sequencing Platform"/>
            <person name="Earl A."/>
            <person name="Ward D."/>
            <person name="Feldgarden M."/>
            <person name="Gevers D."/>
            <person name="Morotomi M."/>
            <person name="Walker B."/>
            <person name="Young S.K."/>
            <person name="Zeng Q."/>
            <person name="Gargeya S."/>
            <person name="Fitzgerald M."/>
            <person name="Haas B."/>
            <person name="Abouelleil A."/>
            <person name="Alvarado L."/>
            <person name="Arachchi H.M."/>
            <person name="Berlin A.M."/>
            <person name="Chapman S.B."/>
            <person name="Goldberg J."/>
            <person name="Griggs A."/>
            <person name="Gujja S."/>
            <person name="Hansen M."/>
            <person name="Howarth C."/>
            <person name="Imamovic A."/>
            <person name="Larimer J."/>
            <person name="McCowen C."/>
            <person name="Montmayeur A."/>
            <person name="Murphy C."/>
            <person name="Neiman D."/>
            <person name="Pearson M."/>
            <person name="Priest M."/>
            <person name="Roberts A."/>
            <person name="Saif S."/>
            <person name="Shea T."/>
            <person name="Sisk P."/>
            <person name="Sykes S."/>
            <person name="Wortman J."/>
            <person name="Nusbaum C."/>
            <person name="Birren B."/>
        </authorList>
    </citation>
    <scope>NUCLEOTIDE SEQUENCE [LARGE SCALE GENOMIC DNA]</scope>
    <source>
        <strain evidence="3 4">YIT 11860</strain>
    </source>
</reference>
<evidence type="ECO:0000313" key="3">
    <source>
        <dbReference type="EMBL" id="EJZ64828.1"/>
    </source>
</evidence>
<dbReference type="PANTHER" id="PTHR35869">
    <property type="entry name" value="OUTER-MEMBRANE LIPOPROTEIN CARRIER PROTEIN"/>
    <property type="match status" value="1"/>
</dbReference>
<evidence type="ECO:0000256" key="1">
    <source>
        <dbReference type="ARBA" id="ARBA00022729"/>
    </source>
</evidence>
<proteinExistence type="predicted"/>
<feature type="chain" id="PRO_5003843275" description="Outer membrane lipoprotein carrier protein LolA" evidence="2">
    <location>
        <begin position="25"/>
        <end position="213"/>
    </location>
</feature>
<evidence type="ECO:0000256" key="2">
    <source>
        <dbReference type="SAM" id="SignalP"/>
    </source>
</evidence>
<dbReference type="CDD" id="cd16325">
    <property type="entry name" value="LolA"/>
    <property type="match status" value="1"/>
</dbReference>
<sequence length="213" mass="24527">MKTNRILLYCSVLFLLLSMKPLHAQNGTQALDKVVGKFQQSNGISATFTLTVFNALNEPVEKQNGTIKLSENKFYWNTTSMTVWYDGLQQWAYVKATEEVNLTEPTTEEIATVNPYILINNYKKDFYIKTLKSKSSKESIAELTPKKKGTNIDHIIIIINTTTWNPSSFKLYYSDRTYSIINLSKYATDQNFPDSTFVFNKKQYPKAELIDLR</sequence>
<organism evidence="3 4">
    <name type="scientific">Barnesiella intestinihominis YIT 11860</name>
    <dbReference type="NCBI Taxonomy" id="742726"/>
    <lineage>
        <taxon>Bacteria</taxon>
        <taxon>Pseudomonadati</taxon>
        <taxon>Bacteroidota</taxon>
        <taxon>Bacteroidia</taxon>
        <taxon>Bacteroidales</taxon>
        <taxon>Barnesiellaceae</taxon>
        <taxon>Barnesiella</taxon>
    </lineage>
</organism>
<dbReference type="Proteomes" id="UP000006044">
    <property type="component" value="Unassembled WGS sequence"/>
</dbReference>
<gene>
    <name evidence="3" type="ORF">HMPREF9448_01314</name>
</gene>
<dbReference type="InterPro" id="IPR029046">
    <property type="entry name" value="LolA/LolB/LppX"/>
</dbReference>
<evidence type="ECO:0000313" key="4">
    <source>
        <dbReference type="Proteomes" id="UP000006044"/>
    </source>
</evidence>
<dbReference type="SUPFAM" id="SSF89392">
    <property type="entry name" value="Prokaryotic lipoproteins and lipoprotein localization factors"/>
    <property type="match status" value="1"/>
</dbReference>
<dbReference type="EMBL" id="ADLE01000008">
    <property type="protein sequence ID" value="EJZ64828.1"/>
    <property type="molecule type" value="Genomic_DNA"/>
</dbReference>